<evidence type="ECO:0008006" key="3">
    <source>
        <dbReference type="Google" id="ProtNLM"/>
    </source>
</evidence>
<dbReference type="AlphaFoldDB" id="A0A098M2W4"/>
<reference evidence="1 2" key="2">
    <citation type="submission" date="2014-10" db="EMBL/GenBank/DDBJ databases">
        <title>Comparative genomics of the Paenibacillus odorifer group.</title>
        <authorList>
            <person name="Tsai Y.-C."/>
            <person name="Martin N."/>
            <person name="Korlach J."/>
            <person name="Wiedmann M."/>
        </authorList>
    </citation>
    <scope>NUCLEOTIDE SEQUENCE [LARGE SCALE GENOMIC DNA]</scope>
    <source>
        <strain evidence="1 2">DSM 18334</strain>
    </source>
</reference>
<protein>
    <recommendedName>
        <fullName evidence="3">DUF4825 domain-containing protein</fullName>
    </recommendedName>
</protein>
<reference evidence="1 2" key="1">
    <citation type="submission" date="2014-08" db="EMBL/GenBank/DDBJ databases">
        <authorList>
            <person name="den Bakker H.C."/>
        </authorList>
    </citation>
    <scope>NUCLEOTIDE SEQUENCE [LARGE SCALE GENOMIC DNA]</scope>
    <source>
        <strain evidence="1 2">DSM 18334</strain>
    </source>
</reference>
<name>A0A098M2W4_9BACL</name>
<comment type="caution">
    <text evidence="1">The sequence shown here is derived from an EMBL/GenBank/DDBJ whole genome shotgun (WGS) entry which is preliminary data.</text>
</comment>
<dbReference type="RefSeq" id="WP_036655057.1">
    <property type="nucleotide sequence ID" value="NZ_JQCR01000003.1"/>
</dbReference>
<dbReference type="eggNOG" id="ENOG5032F2H">
    <property type="taxonomic scope" value="Bacteria"/>
</dbReference>
<gene>
    <name evidence="1" type="ORF">PWYN_19120</name>
</gene>
<proteinExistence type="predicted"/>
<keyword evidence="2" id="KW-1185">Reference proteome</keyword>
<dbReference type="STRING" id="268407.PWYN_19120"/>
<dbReference type="OrthoDB" id="6443639at2"/>
<sequence length="166" mass="19762">MIKSKKKLFLLIIVVLLLIPVIYSYYSYTGIKVNNKYADEFDHDLINVVNQKNEFDMKEVTKFEWDTMIVFGPYTSRDEMESVIGREWTTYTYFGYLLFKIPLLGDYPLDDDPLNKIVFMKDDQIVVDVTFNRYKVDLTEINEITYYEEAHFTIKKDTVLQKVIND</sequence>
<evidence type="ECO:0000313" key="1">
    <source>
        <dbReference type="EMBL" id="KGE16805.1"/>
    </source>
</evidence>
<dbReference type="Proteomes" id="UP000029734">
    <property type="component" value="Unassembled WGS sequence"/>
</dbReference>
<dbReference type="EMBL" id="JQCR01000003">
    <property type="protein sequence ID" value="KGE16805.1"/>
    <property type="molecule type" value="Genomic_DNA"/>
</dbReference>
<organism evidence="1 2">
    <name type="scientific">Paenibacillus wynnii</name>
    <dbReference type="NCBI Taxonomy" id="268407"/>
    <lineage>
        <taxon>Bacteria</taxon>
        <taxon>Bacillati</taxon>
        <taxon>Bacillota</taxon>
        <taxon>Bacilli</taxon>
        <taxon>Bacillales</taxon>
        <taxon>Paenibacillaceae</taxon>
        <taxon>Paenibacillus</taxon>
    </lineage>
</organism>
<evidence type="ECO:0000313" key="2">
    <source>
        <dbReference type="Proteomes" id="UP000029734"/>
    </source>
</evidence>
<accession>A0A098M2W4</accession>